<dbReference type="EMBL" id="CAMXCT010003712">
    <property type="protein sequence ID" value="CAI4005864.1"/>
    <property type="molecule type" value="Genomic_DNA"/>
</dbReference>
<organism evidence="2">
    <name type="scientific">Cladocopium goreaui</name>
    <dbReference type="NCBI Taxonomy" id="2562237"/>
    <lineage>
        <taxon>Eukaryota</taxon>
        <taxon>Sar</taxon>
        <taxon>Alveolata</taxon>
        <taxon>Dinophyceae</taxon>
        <taxon>Suessiales</taxon>
        <taxon>Symbiodiniaceae</taxon>
        <taxon>Cladocopium</taxon>
    </lineage>
</organism>
<accession>A0A9P1DAP5</accession>
<feature type="compositionally biased region" description="Low complexity" evidence="1">
    <location>
        <begin position="416"/>
        <end position="431"/>
    </location>
</feature>
<feature type="compositionally biased region" description="Basic residues" evidence="1">
    <location>
        <begin position="1315"/>
        <end position="1341"/>
    </location>
</feature>
<protein>
    <submittedName>
        <fullName evidence="2">Uncharacterized protein</fullName>
    </submittedName>
</protein>
<evidence type="ECO:0000313" key="2">
    <source>
        <dbReference type="EMBL" id="CAI4005864.1"/>
    </source>
</evidence>
<dbReference type="EMBL" id="CAMXCT020003712">
    <property type="protein sequence ID" value="CAL1159239.1"/>
    <property type="molecule type" value="Genomic_DNA"/>
</dbReference>
<dbReference type="EMBL" id="CAMXCT030003712">
    <property type="protein sequence ID" value="CAL4793176.1"/>
    <property type="molecule type" value="Genomic_DNA"/>
</dbReference>
<reference evidence="2" key="1">
    <citation type="submission" date="2022-10" db="EMBL/GenBank/DDBJ databases">
        <authorList>
            <person name="Chen Y."/>
            <person name="Dougan E. K."/>
            <person name="Chan C."/>
            <person name="Rhodes N."/>
            <person name="Thang M."/>
        </authorList>
    </citation>
    <scope>NUCLEOTIDE SEQUENCE</scope>
</reference>
<gene>
    <name evidence="2" type="ORF">C1SCF055_LOCUS31551</name>
</gene>
<keyword evidence="4" id="KW-1185">Reference proteome</keyword>
<sequence length="1548" mass="170237">MANISLEVCGKVDEVLSSSMGVMSQWSEIQQILLDSGLAYQQKCTPDLFLCHPLNRGGTGINPFSMHRKGSTIIAAGADMQQLGGSVAIEISTDDGTRKSQIEFNKKMVVDSENLMAMPTGKERYLTCAKGHTTQFCKAIVACCKTSESSIAGPNGHLGSHLLKDKELAKMIHEGWQWTIVKNVVAEKWPSLPSIIESAGNSSNSTYELQNEVQLMSSIVLSQKGKLPGELMYTKSAVDLCHGGALQGYAKHVGKFVQLYGGGQEGPMINFLAYMSKQFGGNPILGEEFMTTIVDIQFSKTTLHPMVKLALVVANCTTDKVVDSVAKLITKTDVAGLKQKKYETKINEVEASLTKFWDKVNKTQLDQAVIYKLFGRSCCRYALHLCNKEKQSKDGKEKTMDELEMLQSDDLAQATSAGAAASTSKPSGSGTQDSKEVAFELQQAKNPMFLAAQLLDLKVGNNFTVKDQPANRIFTLVAVEADKVTLEHVPLLEPTKKITMNFLSTEIAAHLKATKSKMPKLFTNAQLQLMWPSNSDPCMEETEKCSLFVVLQEAYNFLDMDEHEVMVQSTPHAMCFAQKDMKKNYIQLVPCPERLQNIVTKKPPVKIFGEVTFQMKTYYITPSKAVKWDETKQVYEGTMCPFWICSKEDEEGLLEFKWITHSHKLGDVNIKVLTNNSPVSAHCQLSLKAPPKDKDPMGHPLKKHKKQCSKGLSELLGMRAQKMSSQFQANDLFEEDAESSKTAKRRFIKPGPMAKASAAKAPKPVIRPAAPQVAIARAGKPTEPPGPPPKASASGSKPAEGVAQRISKGLKEGGTGLHDDFLATRKTAYLWYSAHFDTYFLSSEVVKNSHDDSAWQNATVIGWVSKDLQTMYSPWNSGTKGGGGKAYGPWKPEKPVLKTGAKARLWYAFWIIIVVAQLVPQLAIVCIMTWSVDNIITEIKDVGELLHFKKQNGAKNMEQIESTLLRNVTYKLDTMCLSPTDALQIQKALHDDPNLTSDMKGIVNVAIDGSLTREKGREDYSHTYKPQRINVPQYLTMSDWDTIKNSQNYHTKVTTVCRRLRSLGVRSLAEQSVKSAVGAILSGYQDLPDQATMYQMVQDIKLGFASIPDQANGLCFVVKYPDDPTKLSPQLYAHCYSTEHPAQIIPDKLPMILKLIPLRHTHASLAKAKPVHAAPSAGSAASSSHTSSHMAMAPFMEIATNLAAIVKDLSRKPSADDINLTMNHNFQNGQTGPSPAEIESFKPKLRTSTVDAPQVQPAAASVAAPLALENGNGQTDEPGNVHSGNSLDGASIEQAAYDALLARNGSKTKGEGKGKGKGNVKAQKAKASAKPKPKAHAKGKAKAKACLKRPASAMMPFVYDPGHPGAEWGKRTLDSWSSKHYHSSRQMALNQGFTDDEARSFARDARYENRPCGASHFPEAIAMQSCIRDANHEVYRYPMAWLCETFWEIGNPLHQPSQFQEDLLWHDNLGKLFEPKRKKANKLAGTFKCTASEALGLAPIFAYFLQTIIVPKGLCKDECFAYVALVDILDLIQLVCPQSLQDGKDKIQ</sequence>
<feature type="non-terminal residue" evidence="2">
    <location>
        <position position="1"/>
    </location>
</feature>
<evidence type="ECO:0000313" key="3">
    <source>
        <dbReference type="EMBL" id="CAL1159239.1"/>
    </source>
</evidence>
<dbReference type="Proteomes" id="UP001152797">
    <property type="component" value="Unassembled WGS sequence"/>
</dbReference>
<name>A0A9P1DAP5_9DINO</name>
<proteinExistence type="predicted"/>
<dbReference type="OrthoDB" id="487782at2759"/>
<evidence type="ECO:0000313" key="4">
    <source>
        <dbReference type="Proteomes" id="UP001152797"/>
    </source>
</evidence>
<reference evidence="3" key="2">
    <citation type="submission" date="2024-04" db="EMBL/GenBank/DDBJ databases">
        <authorList>
            <person name="Chen Y."/>
            <person name="Shah S."/>
            <person name="Dougan E. K."/>
            <person name="Thang M."/>
            <person name="Chan C."/>
        </authorList>
    </citation>
    <scope>NUCLEOTIDE SEQUENCE [LARGE SCALE GENOMIC DNA]</scope>
</reference>
<feature type="compositionally biased region" description="Low complexity" evidence="1">
    <location>
        <begin position="749"/>
        <end position="764"/>
    </location>
</feature>
<feature type="region of interest" description="Disordered" evidence="1">
    <location>
        <begin position="1305"/>
        <end position="1341"/>
    </location>
</feature>
<feature type="region of interest" description="Disordered" evidence="1">
    <location>
        <begin position="686"/>
        <end position="705"/>
    </location>
</feature>
<comment type="caution">
    <text evidence="2">The sequence shown here is derived from an EMBL/GenBank/DDBJ whole genome shotgun (WGS) entry which is preliminary data.</text>
</comment>
<feature type="region of interest" description="Disordered" evidence="1">
    <location>
        <begin position="735"/>
        <end position="804"/>
    </location>
</feature>
<feature type="region of interest" description="Disordered" evidence="1">
    <location>
        <begin position="416"/>
        <end position="436"/>
    </location>
</feature>
<feature type="compositionally biased region" description="Low complexity" evidence="1">
    <location>
        <begin position="791"/>
        <end position="801"/>
    </location>
</feature>
<evidence type="ECO:0000256" key="1">
    <source>
        <dbReference type="SAM" id="MobiDB-lite"/>
    </source>
</evidence>